<proteinExistence type="predicted"/>
<sequence length="60" mass="6907">MTMLCKLNISPNKKKGAIKKKKPILHCFNHQHDSSVQSTVSQPEWMVLVSLHTYEQSLNE</sequence>
<accession>A0A0V1E5G8</accession>
<dbReference type="EMBL" id="JYDR01000097">
    <property type="protein sequence ID" value="KRY69093.1"/>
    <property type="molecule type" value="Genomic_DNA"/>
</dbReference>
<reference evidence="1 2" key="1">
    <citation type="submission" date="2015-01" db="EMBL/GenBank/DDBJ databases">
        <title>Evolution of Trichinella species and genotypes.</title>
        <authorList>
            <person name="Korhonen P.K."/>
            <person name="Edoardo P."/>
            <person name="Giuseppe L.R."/>
            <person name="Gasser R.B."/>
        </authorList>
    </citation>
    <scope>NUCLEOTIDE SEQUENCE [LARGE SCALE GENOMIC DNA]</scope>
    <source>
        <strain evidence="1">ISS13</strain>
    </source>
</reference>
<dbReference type="Proteomes" id="UP000054632">
    <property type="component" value="Unassembled WGS sequence"/>
</dbReference>
<evidence type="ECO:0000313" key="1">
    <source>
        <dbReference type="EMBL" id="KRY69093.1"/>
    </source>
</evidence>
<comment type="caution">
    <text evidence="1">The sequence shown here is derived from an EMBL/GenBank/DDBJ whole genome shotgun (WGS) entry which is preliminary data.</text>
</comment>
<gene>
    <name evidence="1" type="ORF">T4A_880</name>
</gene>
<protein>
    <submittedName>
        <fullName evidence="1">Uncharacterized protein</fullName>
    </submittedName>
</protein>
<dbReference type="AlphaFoldDB" id="A0A0V1E5G8"/>
<organism evidence="1 2">
    <name type="scientific">Trichinella pseudospiralis</name>
    <name type="common">Parasitic roundworm</name>
    <dbReference type="NCBI Taxonomy" id="6337"/>
    <lineage>
        <taxon>Eukaryota</taxon>
        <taxon>Metazoa</taxon>
        <taxon>Ecdysozoa</taxon>
        <taxon>Nematoda</taxon>
        <taxon>Enoplea</taxon>
        <taxon>Dorylaimia</taxon>
        <taxon>Trichinellida</taxon>
        <taxon>Trichinellidae</taxon>
        <taxon>Trichinella</taxon>
    </lineage>
</organism>
<evidence type="ECO:0000313" key="2">
    <source>
        <dbReference type="Proteomes" id="UP000054632"/>
    </source>
</evidence>
<name>A0A0V1E5G8_TRIPS</name>